<accession>A0ABV9VR51</accession>
<dbReference type="Proteomes" id="UP001595912">
    <property type="component" value="Unassembled WGS sequence"/>
</dbReference>
<reference evidence="2" key="1">
    <citation type="journal article" date="2019" name="Int. J. Syst. Evol. Microbiol.">
        <title>The Global Catalogue of Microorganisms (GCM) 10K type strain sequencing project: providing services to taxonomists for standard genome sequencing and annotation.</title>
        <authorList>
            <consortium name="The Broad Institute Genomics Platform"/>
            <consortium name="The Broad Institute Genome Sequencing Center for Infectious Disease"/>
            <person name="Wu L."/>
            <person name="Ma J."/>
        </authorList>
    </citation>
    <scope>NUCLEOTIDE SEQUENCE [LARGE SCALE GENOMIC DNA]</scope>
    <source>
        <strain evidence="2">CGMCC 4.7152</strain>
    </source>
</reference>
<organism evidence="1 2">
    <name type="scientific">Dactylosporangium cerinum</name>
    <dbReference type="NCBI Taxonomy" id="1434730"/>
    <lineage>
        <taxon>Bacteria</taxon>
        <taxon>Bacillati</taxon>
        <taxon>Actinomycetota</taxon>
        <taxon>Actinomycetes</taxon>
        <taxon>Micromonosporales</taxon>
        <taxon>Micromonosporaceae</taxon>
        <taxon>Dactylosporangium</taxon>
    </lineage>
</organism>
<gene>
    <name evidence="1" type="ORF">ACFPIJ_08705</name>
</gene>
<name>A0ABV9VR51_9ACTN</name>
<sequence length="156" mass="16667">MLTAKRASVWRSRYEVTQDGHVIARWEGSLWRSGGRLEVAGHAFEVRGNAWGSRFSMLDKAGGVVAAADRVGRKRWSVTAGGVTYQFQRASVWSQAQDLYAGGRKVGSVRKVSFWGSDVAVDLPGVPLPVQVFVLGVIVTMWQAQAAAASSGSGGG</sequence>
<protein>
    <submittedName>
        <fullName evidence="1">Uncharacterized protein</fullName>
    </submittedName>
</protein>
<comment type="caution">
    <text evidence="1">The sequence shown here is derived from an EMBL/GenBank/DDBJ whole genome shotgun (WGS) entry which is preliminary data.</text>
</comment>
<evidence type="ECO:0000313" key="1">
    <source>
        <dbReference type="EMBL" id="MFC4997908.1"/>
    </source>
</evidence>
<dbReference type="RefSeq" id="WP_380114152.1">
    <property type="nucleotide sequence ID" value="NZ_JBHSIU010000010.1"/>
</dbReference>
<proteinExistence type="predicted"/>
<keyword evidence="2" id="KW-1185">Reference proteome</keyword>
<evidence type="ECO:0000313" key="2">
    <source>
        <dbReference type="Proteomes" id="UP001595912"/>
    </source>
</evidence>
<dbReference type="EMBL" id="JBHSIU010000010">
    <property type="protein sequence ID" value="MFC4997908.1"/>
    <property type="molecule type" value="Genomic_DNA"/>
</dbReference>